<keyword evidence="1" id="KW-0472">Membrane</keyword>
<evidence type="ECO:0000313" key="2">
    <source>
        <dbReference type="EMBL" id="ABF50740.1"/>
    </source>
</evidence>
<sequence>MMFNNSNDQDFGFKHYPSSGNVNDVYEVIGSHQNPNFKDIIVGGSISPVFTVDRDNVTSQIEDLLLDDFFGMYGLYANRIKNALSIGDSEYRDLFIDNLFNNIRFYESGSNGNSVMISLTPKGDLLNYVKWNDNDSVQIAISGANITILNENNEEETISIDELRRIVDSALYEIQSDYSMYAEIQKTVFDEYATRNYESIRYVGKTKNAAISNMVASILGLGLTGVSFAMFFKRIVR</sequence>
<feature type="transmembrane region" description="Helical" evidence="1">
    <location>
        <begin position="210"/>
        <end position="232"/>
    </location>
</feature>
<dbReference type="AlphaFoldDB" id="A5H022"/>
<proteinExistence type="predicted"/>
<dbReference type="EMBL" id="DQ496246">
    <property type="protein sequence ID" value="ABF50740.1"/>
    <property type="molecule type" value="Genomic_DNA"/>
</dbReference>
<keyword evidence="1" id="KW-1133">Transmembrane helix</keyword>
<name>A5H022_9MOLU</name>
<reference evidence="2" key="1">
    <citation type="submission" date="2006-04" db="EMBL/GenBank/DDBJ databases">
        <title>Phylogenetic relationships of the Acholeplasmas.</title>
        <authorList>
            <person name="Volokhov D.V."/>
        </authorList>
    </citation>
    <scope>NUCLEOTIDE SEQUENCE</scope>
    <source>
        <strain evidence="2">ATCC 49900</strain>
    </source>
</reference>
<protein>
    <submittedName>
        <fullName evidence="2">Uncharacterized protein</fullName>
    </submittedName>
</protein>
<keyword evidence="1" id="KW-0812">Transmembrane</keyword>
<accession>A5H022</accession>
<evidence type="ECO:0000256" key="1">
    <source>
        <dbReference type="SAM" id="Phobius"/>
    </source>
</evidence>
<organism evidence="2">
    <name type="scientific">[Acholeplasma] multilocale</name>
    <dbReference type="NCBI Taxonomy" id="264638"/>
    <lineage>
        <taxon>Bacteria</taxon>
        <taxon>Bacillati</taxon>
        <taxon>Mycoplasmatota</taxon>
        <taxon>Mollicutes</taxon>
        <taxon>Entomoplasmatales</taxon>
        <taxon>Entomoplasmataceae</taxon>
        <taxon>Entomoplasma</taxon>
    </lineage>
</organism>